<dbReference type="Proteomes" id="UP001595444">
    <property type="component" value="Unassembled WGS sequence"/>
</dbReference>
<dbReference type="PANTHER" id="PTHR39166">
    <property type="entry name" value="BLL1166 PROTEIN"/>
    <property type="match status" value="1"/>
</dbReference>
<evidence type="ECO:0000313" key="1">
    <source>
        <dbReference type="EMBL" id="MFC3050618.1"/>
    </source>
</evidence>
<organism evidence="1 2">
    <name type="scientific">Kordiimonas pumila</name>
    <dbReference type="NCBI Taxonomy" id="2161677"/>
    <lineage>
        <taxon>Bacteria</taxon>
        <taxon>Pseudomonadati</taxon>
        <taxon>Pseudomonadota</taxon>
        <taxon>Alphaproteobacteria</taxon>
        <taxon>Kordiimonadales</taxon>
        <taxon>Kordiimonadaceae</taxon>
        <taxon>Kordiimonas</taxon>
    </lineage>
</organism>
<gene>
    <name evidence="1" type="ORF">ACFOKA_01735</name>
</gene>
<dbReference type="PANTHER" id="PTHR39166:SF1">
    <property type="entry name" value="BLL1166 PROTEIN"/>
    <property type="match status" value="1"/>
</dbReference>
<reference evidence="2" key="1">
    <citation type="journal article" date="2019" name="Int. J. Syst. Evol. Microbiol.">
        <title>The Global Catalogue of Microorganisms (GCM) 10K type strain sequencing project: providing services to taxonomists for standard genome sequencing and annotation.</title>
        <authorList>
            <consortium name="The Broad Institute Genomics Platform"/>
            <consortium name="The Broad Institute Genome Sequencing Center for Infectious Disease"/>
            <person name="Wu L."/>
            <person name="Ma J."/>
        </authorList>
    </citation>
    <scope>NUCLEOTIDE SEQUENCE [LARGE SCALE GENOMIC DNA]</scope>
    <source>
        <strain evidence="2">KCTC 62164</strain>
    </source>
</reference>
<name>A0ABV7D0E4_9PROT</name>
<protein>
    <submittedName>
        <fullName evidence="1">Nucleotidyltransferase family protein</fullName>
    </submittedName>
</protein>
<sequence length="183" mass="20656">MNQTALAALFLADSVALSALRAVRKIGLSEAYLAAGFVRNKVWDSFYHPPLNMPEADLDVVYFDADHADKNIDCLIEKELSELCSGHEWQVRNQAHMHHFGGHSPFQSLPHALMHWAETATAVGVRLLPDDTLDFIAPFGFDDLFAHILRITPIMKAHDPAGFEQRLAGKGWQKRWPDMRVIR</sequence>
<evidence type="ECO:0000313" key="2">
    <source>
        <dbReference type="Proteomes" id="UP001595444"/>
    </source>
</evidence>
<dbReference type="InterPro" id="IPR009267">
    <property type="entry name" value="NTP_transf_6"/>
</dbReference>
<dbReference type="Pfam" id="PF06042">
    <property type="entry name" value="NTP_transf_6"/>
    <property type="match status" value="1"/>
</dbReference>
<dbReference type="RefSeq" id="WP_194214990.1">
    <property type="nucleotide sequence ID" value="NZ_CP061205.1"/>
</dbReference>
<dbReference type="EMBL" id="JBHRSL010000001">
    <property type="protein sequence ID" value="MFC3050618.1"/>
    <property type="molecule type" value="Genomic_DNA"/>
</dbReference>
<accession>A0ABV7D0E4</accession>
<keyword evidence="2" id="KW-1185">Reference proteome</keyword>
<comment type="caution">
    <text evidence="1">The sequence shown here is derived from an EMBL/GenBank/DDBJ whole genome shotgun (WGS) entry which is preliminary data.</text>
</comment>
<proteinExistence type="predicted"/>